<dbReference type="InterPro" id="IPR009030">
    <property type="entry name" value="Growth_fac_rcpt_cys_sf"/>
</dbReference>
<keyword evidence="2" id="KW-1133">Transmembrane helix</keyword>
<evidence type="ECO:0000256" key="1">
    <source>
        <dbReference type="ARBA" id="ARBA00022536"/>
    </source>
</evidence>
<sequence length="405" mass="45330">MNDILSDKLVYAWWHLADNHNTLENGITQGSETAICIVFIGSLCFIGSWISDSCLTLNTISLQRKNVQGTQQAGCFVDFKQFDQCFGISDRESSERKRKSVVTIPYMPAEKAFDGEIIFHESESRCTCSATAVRQIPRWWEMNFGSKHLIGSIKVIGRDGFGREQSQSLAAYISNDTMETNSGTIVHLPDSNTIGLLVQFNHAPRVAQYINIKKDDANNVMTICEVEVFGANCPSGYFGDMCLRRCHCKNQCEVISGHCTECEPGWKPPTCETECPTGRHGDYCSRNCSQHCIAEECHHVSGMCILGCKPGYNFQIDQKCENYKEERMFTIYEVAGVAGVSVAGCLLLVFACNLGYRRYKSASKEKDTTNVIPDIDYVNTGNAYEGPNEVQFQTSDEHIYQTIQN</sequence>
<reference evidence="3" key="1">
    <citation type="submission" date="2022-11" db="EMBL/GenBank/DDBJ databases">
        <title>Centuries of genome instability and evolution in soft-shell clam transmissible cancer (bioRxiv).</title>
        <authorList>
            <person name="Hart S.F.M."/>
            <person name="Yonemitsu M.A."/>
            <person name="Giersch R.M."/>
            <person name="Beal B.F."/>
            <person name="Arriagada G."/>
            <person name="Davis B.W."/>
            <person name="Ostrander E.A."/>
            <person name="Goff S.P."/>
            <person name="Metzger M.J."/>
        </authorList>
    </citation>
    <scope>NUCLEOTIDE SEQUENCE</scope>
    <source>
        <strain evidence="3">MELC-2E11</strain>
        <tissue evidence="3">Siphon/mantle</tissue>
    </source>
</reference>
<protein>
    <submittedName>
        <fullName evidence="3">CED1-like protein</fullName>
    </submittedName>
</protein>
<dbReference type="Gene3D" id="2.60.120.260">
    <property type="entry name" value="Galactose-binding domain-like"/>
    <property type="match status" value="1"/>
</dbReference>
<dbReference type="PANTHER" id="PTHR24043:SF8">
    <property type="entry name" value="EGF-LIKE DOMAIN-CONTAINING PROTEIN"/>
    <property type="match status" value="1"/>
</dbReference>
<dbReference type="InterPro" id="IPR008979">
    <property type="entry name" value="Galactose-bd-like_sf"/>
</dbReference>
<gene>
    <name evidence="3" type="ORF">MAR_023134</name>
</gene>
<dbReference type="EMBL" id="CP111014">
    <property type="protein sequence ID" value="WAQ98761.1"/>
    <property type="molecule type" value="Genomic_DNA"/>
</dbReference>
<keyword evidence="2" id="KW-0812">Transmembrane</keyword>
<keyword evidence="4" id="KW-1185">Reference proteome</keyword>
<keyword evidence="2" id="KW-0472">Membrane</keyword>
<organism evidence="3 4">
    <name type="scientific">Mya arenaria</name>
    <name type="common">Soft-shell clam</name>
    <dbReference type="NCBI Taxonomy" id="6604"/>
    <lineage>
        <taxon>Eukaryota</taxon>
        <taxon>Metazoa</taxon>
        <taxon>Spiralia</taxon>
        <taxon>Lophotrochozoa</taxon>
        <taxon>Mollusca</taxon>
        <taxon>Bivalvia</taxon>
        <taxon>Autobranchia</taxon>
        <taxon>Heteroconchia</taxon>
        <taxon>Euheterodonta</taxon>
        <taxon>Imparidentia</taxon>
        <taxon>Neoheterodontei</taxon>
        <taxon>Myida</taxon>
        <taxon>Myoidea</taxon>
        <taxon>Myidae</taxon>
        <taxon>Mya</taxon>
    </lineage>
</organism>
<dbReference type="Proteomes" id="UP001164746">
    <property type="component" value="Chromosome 3"/>
</dbReference>
<name>A0ABY7DM41_MYAAR</name>
<proteinExistence type="predicted"/>
<evidence type="ECO:0000313" key="4">
    <source>
        <dbReference type="Proteomes" id="UP001164746"/>
    </source>
</evidence>
<evidence type="ECO:0000313" key="3">
    <source>
        <dbReference type="EMBL" id="WAQ98761.1"/>
    </source>
</evidence>
<dbReference type="SUPFAM" id="SSF49785">
    <property type="entry name" value="Galactose-binding domain-like"/>
    <property type="match status" value="1"/>
</dbReference>
<evidence type="ECO:0000256" key="2">
    <source>
        <dbReference type="SAM" id="Phobius"/>
    </source>
</evidence>
<dbReference type="InterPro" id="IPR042635">
    <property type="entry name" value="MEGF10/SREC1/2-like"/>
</dbReference>
<accession>A0ABY7DM41</accession>
<feature type="transmembrane region" description="Helical" evidence="2">
    <location>
        <begin position="334"/>
        <end position="356"/>
    </location>
</feature>
<keyword evidence="1" id="KW-0245">EGF-like domain</keyword>
<dbReference type="SUPFAM" id="SSF57184">
    <property type="entry name" value="Growth factor receptor domain"/>
    <property type="match status" value="1"/>
</dbReference>
<dbReference type="PANTHER" id="PTHR24043">
    <property type="entry name" value="SCAVENGER RECEPTOR CLASS F"/>
    <property type="match status" value="1"/>
</dbReference>